<reference evidence="4" key="1">
    <citation type="submission" date="2021-01" db="UniProtKB">
        <authorList>
            <consortium name="EnsemblPlants"/>
        </authorList>
    </citation>
    <scope>IDENTIFICATION</scope>
</reference>
<proteinExistence type="inferred from homology"/>
<name>A0A7N0VG00_KALFE</name>
<dbReference type="InterPro" id="IPR021109">
    <property type="entry name" value="Peptidase_aspartic_dom_sf"/>
</dbReference>
<dbReference type="PROSITE" id="PS51767">
    <property type="entry name" value="PEPTIDASE_A1"/>
    <property type="match status" value="1"/>
</dbReference>
<dbReference type="SUPFAM" id="SSF50630">
    <property type="entry name" value="Acid proteases"/>
    <property type="match status" value="1"/>
</dbReference>
<dbReference type="OMA" id="FLYGCGQ"/>
<evidence type="ECO:0000259" key="3">
    <source>
        <dbReference type="PROSITE" id="PS51767"/>
    </source>
</evidence>
<evidence type="ECO:0000256" key="1">
    <source>
        <dbReference type="ARBA" id="ARBA00007447"/>
    </source>
</evidence>
<evidence type="ECO:0000313" key="4">
    <source>
        <dbReference type="EnsemblPlants" id="Kaladp0690s0001.1.v1.1"/>
    </source>
</evidence>
<dbReference type="Gramene" id="Kaladp0690s0001.1.v1.1">
    <property type="protein sequence ID" value="Kaladp0690s0001.1.v1.1"/>
    <property type="gene ID" value="Kaladp0690s0001.v1.1"/>
</dbReference>
<dbReference type="EnsemblPlants" id="Kaladp0690s0001.1.v1.1">
    <property type="protein sequence ID" value="Kaladp0690s0001.1.v1.1"/>
    <property type="gene ID" value="Kaladp0690s0001.v1.1"/>
</dbReference>
<dbReference type="PRINTS" id="PR00792">
    <property type="entry name" value="PEPSIN"/>
</dbReference>
<evidence type="ECO:0000313" key="5">
    <source>
        <dbReference type="Proteomes" id="UP000594263"/>
    </source>
</evidence>
<organism evidence="4 5">
    <name type="scientific">Kalanchoe fedtschenkoi</name>
    <name type="common">Lavender scallops</name>
    <name type="synonym">South American air plant</name>
    <dbReference type="NCBI Taxonomy" id="63787"/>
    <lineage>
        <taxon>Eukaryota</taxon>
        <taxon>Viridiplantae</taxon>
        <taxon>Streptophyta</taxon>
        <taxon>Embryophyta</taxon>
        <taxon>Tracheophyta</taxon>
        <taxon>Spermatophyta</taxon>
        <taxon>Magnoliopsida</taxon>
        <taxon>eudicotyledons</taxon>
        <taxon>Gunneridae</taxon>
        <taxon>Pentapetalae</taxon>
        <taxon>Saxifragales</taxon>
        <taxon>Crassulaceae</taxon>
        <taxon>Kalanchoe</taxon>
    </lineage>
</organism>
<evidence type="ECO:0000256" key="2">
    <source>
        <dbReference type="PIRSR" id="PIRSR601461-1"/>
    </source>
</evidence>
<dbReference type="InterPro" id="IPR001461">
    <property type="entry name" value="Aspartic_peptidase_A1"/>
</dbReference>
<dbReference type="Pfam" id="PF14543">
    <property type="entry name" value="TAXi_N"/>
    <property type="match status" value="1"/>
</dbReference>
<feature type="active site" evidence="2">
    <location>
        <position position="330"/>
    </location>
</feature>
<dbReference type="Gene3D" id="2.40.70.10">
    <property type="entry name" value="Acid Proteases"/>
    <property type="match status" value="2"/>
</dbReference>
<dbReference type="GO" id="GO:0004190">
    <property type="term" value="F:aspartic-type endopeptidase activity"/>
    <property type="evidence" value="ECO:0007669"/>
    <property type="project" value="InterPro"/>
</dbReference>
<accession>A0A7N0VG00</accession>
<feature type="domain" description="Peptidase A1" evidence="3">
    <location>
        <begin position="99"/>
        <end position="393"/>
    </location>
</feature>
<sequence>MMVLLWSQASPILMGAFLFYAADLDVAFGRDAFDSRISPLQALPVHSSPGPQFNISNMLGQDEARAMSLYSRLGGDKLSQPQSTTVPLKPGLSIGSGNYYVRIGLGTPPKYYTMLMDTGSSFSWLQCLPCQYCHPQSDPMFDPAASRTYKPLSCSSSACSSVGDATLNDPACDFSTGHCIYTASYGDRSYSVGVLSQDVLTLSPSQTLAGFLYGCGGDNDGLFGRAAGLLGLGRHRLSLVSQMSGNSGSVFSYCLPSYGSSFSPHGISGAGGFLSIGKAAVADAARFKYTPMIRNSREPTLYFLKLTGFTVGGQPLGVSAAEYGAPAIIDSGTVISRLPVAVYNSLRQALTKVMTTEFKYKQAPAFSILDTCFITGAKVASRAPPVQMLFAGG</sequence>
<feature type="active site" evidence="2">
    <location>
        <position position="117"/>
    </location>
</feature>
<dbReference type="InterPro" id="IPR032861">
    <property type="entry name" value="TAXi_N"/>
</dbReference>
<dbReference type="AlphaFoldDB" id="A0A7N0VG00"/>
<dbReference type="Proteomes" id="UP000594263">
    <property type="component" value="Unplaced"/>
</dbReference>
<dbReference type="Pfam" id="PF14541">
    <property type="entry name" value="TAXi_C"/>
    <property type="match status" value="1"/>
</dbReference>
<dbReference type="InterPro" id="IPR033121">
    <property type="entry name" value="PEPTIDASE_A1"/>
</dbReference>
<dbReference type="GO" id="GO:0006508">
    <property type="term" value="P:proteolysis"/>
    <property type="evidence" value="ECO:0007669"/>
    <property type="project" value="InterPro"/>
</dbReference>
<comment type="similarity">
    <text evidence="1">Belongs to the peptidase A1 family.</text>
</comment>
<keyword evidence="5" id="KW-1185">Reference proteome</keyword>
<dbReference type="FunFam" id="2.40.70.10:FF:000031">
    <property type="entry name" value="Aspartyl protease AED1"/>
    <property type="match status" value="1"/>
</dbReference>
<dbReference type="InterPro" id="IPR032799">
    <property type="entry name" value="TAXi_C"/>
</dbReference>
<protein>
    <recommendedName>
        <fullName evidence="3">Peptidase A1 domain-containing protein</fullName>
    </recommendedName>
</protein>
<dbReference type="PANTHER" id="PTHR13683">
    <property type="entry name" value="ASPARTYL PROTEASES"/>
    <property type="match status" value="1"/>
</dbReference>
<dbReference type="PANTHER" id="PTHR13683:SF809">
    <property type="entry name" value="PEPTIDASE A1 DOMAIN-CONTAINING PROTEIN"/>
    <property type="match status" value="1"/>
</dbReference>